<evidence type="ECO:0000313" key="3">
    <source>
        <dbReference type="Proteomes" id="UP001604336"/>
    </source>
</evidence>
<organism evidence="2 3">
    <name type="scientific">Abeliophyllum distichum</name>
    <dbReference type="NCBI Taxonomy" id="126358"/>
    <lineage>
        <taxon>Eukaryota</taxon>
        <taxon>Viridiplantae</taxon>
        <taxon>Streptophyta</taxon>
        <taxon>Embryophyta</taxon>
        <taxon>Tracheophyta</taxon>
        <taxon>Spermatophyta</taxon>
        <taxon>Magnoliopsida</taxon>
        <taxon>eudicotyledons</taxon>
        <taxon>Gunneridae</taxon>
        <taxon>Pentapetalae</taxon>
        <taxon>asterids</taxon>
        <taxon>lamiids</taxon>
        <taxon>Lamiales</taxon>
        <taxon>Oleaceae</taxon>
        <taxon>Forsythieae</taxon>
        <taxon>Abeliophyllum</taxon>
    </lineage>
</organism>
<dbReference type="InterPro" id="IPR017451">
    <property type="entry name" value="F-box-assoc_interact_dom"/>
</dbReference>
<evidence type="ECO:0000259" key="1">
    <source>
        <dbReference type="PROSITE" id="PS50181"/>
    </source>
</evidence>
<dbReference type="AlphaFoldDB" id="A0ABD1Q2D9"/>
<dbReference type="PROSITE" id="PS50181">
    <property type="entry name" value="FBOX"/>
    <property type="match status" value="1"/>
</dbReference>
<dbReference type="InterPro" id="IPR013187">
    <property type="entry name" value="F-box-assoc_dom_typ3"/>
</dbReference>
<dbReference type="Gene3D" id="1.20.1280.50">
    <property type="match status" value="1"/>
</dbReference>
<dbReference type="CDD" id="cd22157">
    <property type="entry name" value="F-box_AtFBW1-like"/>
    <property type="match status" value="1"/>
</dbReference>
<dbReference type="InterPro" id="IPR036047">
    <property type="entry name" value="F-box-like_dom_sf"/>
</dbReference>
<comment type="caution">
    <text evidence="2">The sequence shown here is derived from an EMBL/GenBank/DDBJ whole genome shotgun (WGS) entry which is preliminary data.</text>
</comment>
<sequence>MTKSEGEIPSLPQEIMEDILSRLPAKYIAQFRCVSNPWRTLLSDQQFINTHLSNRHTKENLILISPNQSLYTITNLAVSRKLTFQPELSDTWTEVVGSCNGLVLLENEEEDKFLVNPTTLKQVKIRDSPLALNKRESFWMHGFGYDVLSDDYKIVTLSYYDPEDVHSDTFVDVYSVKRGVWRRLDPSPYNHSFPDLSPGAFVNGSIHWLATSSKSGYTSVIAAFDLVDEKFKEIPAPGCLDEKVFVFNKLVTFAGRLCLIDETQDNVRFDVWIMEEYGVEKSWVKFSVVLNNDWERVKLLCFTGDEEVVLLIDEERLVVYNLKGGTSRDLIVDGVPALFIEGGTFVESLASTGLGDCIGVQHFGWKWRMMKM</sequence>
<dbReference type="SUPFAM" id="SSF81383">
    <property type="entry name" value="F-box domain"/>
    <property type="match status" value="1"/>
</dbReference>
<keyword evidence="3" id="KW-1185">Reference proteome</keyword>
<evidence type="ECO:0000313" key="2">
    <source>
        <dbReference type="EMBL" id="KAL2470340.1"/>
    </source>
</evidence>
<name>A0ABD1Q2D9_9LAMI</name>
<dbReference type="EMBL" id="JBFOLK010000012">
    <property type="protein sequence ID" value="KAL2470340.1"/>
    <property type="molecule type" value="Genomic_DNA"/>
</dbReference>
<dbReference type="InterPro" id="IPR050796">
    <property type="entry name" value="SCF_F-box_component"/>
</dbReference>
<dbReference type="SMART" id="SM00256">
    <property type="entry name" value="FBOX"/>
    <property type="match status" value="1"/>
</dbReference>
<dbReference type="Pfam" id="PF00646">
    <property type="entry name" value="F-box"/>
    <property type="match status" value="1"/>
</dbReference>
<accession>A0ABD1Q2D9</accession>
<dbReference type="PANTHER" id="PTHR31672:SF13">
    <property type="entry name" value="F-BOX PROTEIN CPR30-LIKE"/>
    <property type="match status" value="1"/>
</dbReference>
<reference evidence="3" key="1">
    <citation type="submission" date="2024-07" db="EMBL/GenBank/DDBJ databases">
        <title>Two chromosome-level genome assemblies of Korean endemic species Abeliophyllum distichum and Forsythia ovata (Oleaceae).</title>
        <authorList>
            <person name="Jang H."/>
        </authorList>
    </citation>
    <scope>NUCLEOTIDE SEQUENCE [LARGE SCALE GENOMIC DNA]</scope>
</reference>
<feature type="domain" description="F-box" evidence="1">
    <location>
        <begin position="5"/>
        <end position="51"/>
    </location>
</feature>
<proteinExistence type="predicted"/>
<dbReference type="PANTHER" id="PTHR31672">
    <property type="entry name" value="BNACNNG10540D PROTEIN"/>
    <property type="match status" value="1"/>
</dbReference>
<dbReference type="Pfam" id="PF08268">
    <property type="entry name" value="FBA_3"/>
    <property type="match status" value="1"/>
</dbReference>
<gene>
    <name evidence="2" type="ORF">Adt_38476</name>
</gene>
<protein>
    <submittedName>
        <fullName evidence="2">F-box/kelch-repeat protein</fullName>
    </submittedName>
</protein>
<dbReference type="InterPro" id="IPR001810">
    <property type="entry name" value="F-box_dom"/>
</dbReference>
<dbReference type="NCBIfam" id="TIGR01640">
    <property type="entry name" value="F_box_assoc_1"/>
    <property type="match status" value="1"/>
</dbReference>
<dbReference type="Proteomes" id="UP001604336">
    <property type="component" value="Unassembled WGS sequence"/>
</dbReference>